<proteinExistence type="predicted"/>
<dbReference type="Gene3D" id="3.40.50.300">
    <property type="entry name" value="P-loop containing nucleotide triphosphate hydrolases"/>
    <property type="match status" value="1"/>
</dbReference>
<organism evidence="2 3">
    <name type="scientific">Polarella glacialis</name>
    <name type="common">Dinoflagellate</name>
    <dbReference type="NCBI Taxonomy" id="89957"/>
    <lineage>
        <taxon>Eukaryota</taxon>
        <taxon>Sar</taxon>
        <taxon>Alveolata</taxon>
        <taxon>Dinophyceae</taxon>
        <taxon>Suessiales</taxon>
        <taxon>Suessiaceae</taxon>
        <taxon>Polarella</taxon>
    </lineage>
</organism>
<dbReference type="PANTHER" id="PTHR45629">
    <property type="entry name" value="SNF2/RAD54 FAMILY MEMBER"/>
    <property type="match status" value="1"/>
</dbReference>
<dbReference type="CDD" id="cd18793">
    <property type="entry name" value="SF2_C_SNF"/>
    <property type="match status" value="1"/>
</dbReference>
<dbReference type="AlphaFoldDB" id="A0A813E858"/>
<sequence>MLEPDWNPAVDLQAMGRVWRQGQTKPVFIYRLATHGTLEEKILQRQVRKQALSTVMVNSDASMGMQSGSDLKALKQVYALDGYSPDGVPLHSAKPFSGTLSPSSGVLSVAVQHALYSARILSTTETEAPMDCTDDRGVGGF</sequence>
<evidence type="ECO:0000256" key="1">
    <source>
        <dbReference type="ARBA" id="ARBA00022801"/>
    </source>
</evidence>
<dbReference type="OrthoDB" id="447648at2759"/>
<name>A0A813E858_POLGL</name>
<comment type="caution">
    <text evidence="2">The sequence shown here is derived from an EMBL/GenBank/DDBJ whole genome shotgun (WGS) entry which is preliminary data.</text>
</comment>
<dbReference type="EMBL" id="CAJNNV010008585">
    <property type="protein sequence ID" value="CAE8596441.1"/>
    <property type="molecule type" value="Genomic_DNA"/>
</dbReference>
<protein>
    <recommendedName>
        <fullName evidence="4">Helicase C-terminal domain-containing protein</fullName>
    </recommendedName>
</protein>
<evidence type="ECO:0000313" key="2">
    <source>
        <dbReference type="EMBL" id="CAE8596441.1"/>
    </source>
</evidence>
<dbReference type="PANTHER" id="PTHR45629:SF7">
    <property type="entry name" value="DNA EXCISION REPAIR PROTEIN ERCC-6-RELATED"/>
    <property type="match status" value="1"/>
</dbReference>
<dbReference type="SUPFAM" id="SSF52540">
    <property type="entry name" value="P-loop containing nucleoside triphosphate hydrolases"/>
    <property type="match status" value="1"/>
</dbReference>
<evidence type="ECO:0000313" key="3">
    <source>
        <dbReference type="Proteomes" id="UP000654075"/>
    </source>
</evidence>
<dbReference type="InterPro" id="IPR049730">
    <property type="entry name" value="SNF2/RAD54-like_C"/>
</dbReference>
<keyword evidence="1" id="KW-0378">Hydrolase</keyword>
<evidence type="ECO:0008006" key="4">
    <source>
        <dbReference type="Google" id="ProtNLM"/>
    </source>
</evidence>
<accession>A0A813E858</accession>
<keyword evidence="3" id="KW-1185">Reference proteome</keyword>
<dbReference type="GO" id="GO:0016787">
    <property type="term" value="F:hydrolase activity"/>
    <property type="evidence" value="ECO:0007669"/>
    <property type="project" value="UniProtKB-KW"/>
</dbReference>
<dbReference type="Proteomes" id="UP000654075">
    <property type="component" value="Unassembled WGS sequence"/>
</dbReference>
<dbReference type="InterPro" id="IPR050496">
    <property type="entry name" value="SNF2_RAD54_helicase_repair"/>
</dbReference>
<gene>
    <name evidence="2" type="ORF">PGLA1383_LOCUS14904</name>
</gene>
<reference evidence="2" key="1">
    <citation type="submission" date="2021-02" db="EMBL/GenBank/DDBJ databases">
        <authorList>
            <person name="Dougan E. K."/>
            <person name="Rhodes N."/>
            <person name="Thang M."/>
            <person name="Chan C."/>
        </authorList>
    </citation>
    <scope>NUCLEOTIDE SEQUENCE</scope>
</reference>
<dbReference type="InterPro" id="IPR027417">
    <property type="entry name" value="P-loop_NTPase"/>
</dbReference>
<dbReference type="Gene3D" id="1.20.120.850">
    <property type="entry name" value="SWI2/SNF2 ATPases, N-terminal domain"/>
    <property type="match status" value="1"/>
</dbReference>